<evidence type="ECO:0000313" key="2">
    <source>
        <dbReference type="Proteomes" id="UP001552299"/>
    </source>
</evidence>
<sequence>MEEISPFGHLKRIVRGMMMNPIKIIWFRRPGSSWSLGPLSQRRQSTQLDRRIFVGNHGLLHPKADCRALTSLLRWLQTFAFVLVFSQQFHKLISLHYTYLKSEISCFPYFLHWMADPEQDHGFVYDDQGQVDILNSPFFDINPEVDPTVEEYVDRIVFTLTAAIDDQLSSVQFDNFRCLFQRLKRSKNFKIFKECRVLHEFFIVVVRLRSLDDVPFLLERKLRHFLIGSNNESSLAVKFHLIRSNQEESTSDLGNGRNRRLESGGKPGFFRLESRCHGGYSSKATNSSRHWLSCREQARVSRKTIG</sequence>
<protein>
    <recommendedName>
        <fullName evidence="3">Maturase K</fullName>
    </recommendedName>
</protein>
<name>A0ABD0U9D8_DENTH</name>
<proteinExistence type="predicted"/>
<dbReference type="Proteomes" id="UP001552299">
    <property type="component" value="Unassembled WGS sequence"/>
</dbReference>
<dbReference type="EMBL" id="JANQDX010000018">
    <property type="protein sequence ID" value="KAL0906882.1"/>
    <property type="molecule type" value="Genomic_DNA"/>
</dbReference>
<gene>
    <name evidence="1" type="ORF">M5K25_025412</name>
</gene>
<organism evidence="1 2">
    <name type="scientific">Dendrobium thyrsiflorum</name>
    <name type="common">Pinecone-like raceme dendrobium</name>
    <name type="synonym">Orchid</name>
    <dbReference type="NCBI Taxonomy" id="117978"/>
    <lineage>
        <taxon>Eukaryota</taxon>
        <taxon>Viridiplantae</taxon>
        <taxon>Streptophyta</taxon>
        <taxon>Embryophyta</taxon>
        <taxon>Tracheophyta</taxon>
        <taxon>Spermatophyta</taxon>
        <taxon>Magnoliopsida</taxon>
        <taxon>Liliopsida</taxon>
        <taxon>Asparagales</taxon>
        <taxon>Orchidaceae</taxon>
        <taxon>Epidendroideae</taxon>
        <taxon>Malaxideae</taxon>
        <taxon>Dendrobiinae</taxon>
        <taxon>Dendrobium</taxon>
    </lineage>
</organism>
<reference evidence="1 2" key="1">
    <citation type="journal article" date="2024" name="Plant Biotechnol. J.">
        <title>Dendrobium thyrsiflorum genome and its molecular insights into genes involved in important horticultural traits.</title>
        <authorList>
            <person name="Chen B."/>
            <person name="Wang J.Y."/>
            <person name="Zheng P.J."/>
            <person name="Li K.L."/>
            <person name="Liang Y.M."/>
            <person name="Chen X.F."/>
            <person name="Zhang C."/>
            <person name="Zhao X."/>
            <person name="He X."/>
            <person name="Zhang G.Q."/>
            <person name="Liu Z.J."/>
            <person name="Xu Q."/>
        </authorList>
    </citation>
    <scope>NUCLEOTIDE SEQUENCE [LARGE SCALE GENOMIC DNA]</scope>
    <source>
        <strain evidence="1">GZMU011</strain>
    </source>
</reference>
<dbReference type="AlphaFoldDB" id="A0ABD0U9D8"/>
<evidence type="ECO:0008006" key="3">
    <source>
        <dbReference type="Google" id="ProtNLM"/>
    </source>
</evidence>
<accession>A0ABD0U9D8</accession>
<comment type="caution">
    <text evidence="1">The sequence shown here is derived from an EMBL/GenBank/DDBJ whole genome shotgun (WGS) entry which is preliminary data.</text>
</comment>
<keyword evidence="2" id="KW-1185">Reference proteome</keyword>
<evidence type="ECO:0000313" key="1">
    <source>
        <dbReference type="EMBL" id="KAL0906882.1"/>
    </source>
</evidence>